<keyword evidence="1" id="KW-0472">Membrane</keyword>
<dbReference type="AlphaFoldDB" id="A0A223P2R0"/>
<keyword evidence="1" id="KW-1133">Transmembrane helix</keyword>
<dbReference type="EMBL" id="CP022743">
    <property type="protein sequence ID" value="ASU36244.1"/>
    <property type="molecule type" value="Genomic_DNA"/>
</dbReference>
<protein>
    <submittedName>
        <fullName evidence="2">Uncharacterized protein</fullName>
    </submittedName>
</protein>
<feature type="transmembrane region" description="Helical" evidence="1">
    <location>
        <begin position="13"/>
        <end position="30"/>
    </location>
</feature>
<sequence>MKYCPAFATPEKWFIHVYIYDITLGTVVYINKNKRICV</sequence>
<keyword evidence="3" id="KW-1185">Reference proteome</keyword>
<dbReference type="KEGG" id="muc:MuYL_4359"/>
<dbReference type="Proteomes" id="UP000215002">
    <property type="component" value="Chromosome"/>
</dbReference>
<keyword evidence="1" id="KW-0812">Transmembrane</keyword>
<accession>A0A223P2R0</accession>
<proteinExistence type="predicted"/>
<name>A0A223P2R0_9SPHI</name>
<organism evidence="2 3">
    <name type="scientific">Mucilaginibacter xinganensis</name>
    <dbReference type="NCBI Taxonomy" id="1234841"/>
    <lineage>
        <taxon>Bacteria</taxon>
        <taxon>Pseudomonadati</taxon>
        <taxon>Bacteroidota</taxon>
        <taxon>Sphingobacteriia</taxon>
        <taxon>Sphingobacteriales</taxon>
        <taxon>Sphingobacteriaceae</taxon>
        <taxon>Mucilaginibacter</taxon>
    </lineage>
</organism>
<evidence type="ECO:0000313" key="3">
    <source>
        <dbReference type="Proteomes" id="UP000215002"/>
    </source>
</evidence>
<reference evidence="2 3" key="1">
    <citation type="submission" date="2017-08" db="EMBL/GenBank/DDBJ databases">
        <title>Complete genome sequence of Mucilaginibacter sp. strain BJC16-A31.</title>
        <authorList>
            <consortium name="Henan University of Science and Technology"/>
            <person name="You X."/>
        </authorList>
    </citation>
    <scope>NUCLEOTIDE SEQUENCE [LARGE SCALE GENOMIC DNA]</scope>
    <source>
        <strain evidence="2 3">BJC16-A31</strain>
    </source>
</reference>
<evidence type="ECO:0000256" key="1">
    <source>
        <dbReference type="SAM" id="Phobius"/>
    </source>
</evidence>
<evidence type="ECO:0000313" key="2">
    <source>
        <dbReference type="EMBL" id="ASU36244.1"/>
    </source>
</evidence>
<gene>
    <name evidence="2" type="ORF">MuYL_4359</name>
</gene>